<dbReference type="EC" id="5.6.2.4" evidence="13"/>
<evidence type="ECO:0000256" key="11">
    <source>
        <dbReference type="ARBA" id="ARBA00034617"/>
    </source>
</evidence>
<evidence type="ECO:0000256" key="1">
    <source>
        <dbReference type="ARBA" id="ARBA00022722"/>
    </source>
</evidence>
<comment type="catalytic activity">
    <reaction evidence="11 13">
        <text>Couples ATP hydrolysis with the unwinding of duplex DNA by translocating in the 3'-5' direction.</text>
        <dbReference type="EC" id="5.6.2.4"/>
    </reaction>
</comment>
<evidence type="ECO:0000256" key="6">
    <source>
        <dbReference type="ARBA" id="ARBA00022839"/>
    </source>
</evidence>
<dbReference type="PROSITE" id="PS51198">
    <property type="entry name" value="UVRD_HELICASE_ATP_BIND"/>
    <property type="match status" value="1"/>
</dbReference>
<dbReference type="SUPFAM" id="SSF52540">
    <property type="entry name" value="P-loop containing nucleoside triphosphate hydrolases"/>
    <property type="match status" value="1"/>
</dbReference>
<evidence type="ECO:0000313" key="19">
    <source>
        <dbReference type="Proteomes" id="UP000609323"/>
    </source>
</evidence>
<evidence type="ECO:0000256" key="3">
    <source>
        <dbReference type="ARBA" id="ARBA00022763"/>
    </source>
</evidence>
<dbReference type="Gene3D" id="3.40.50.300">
    <property type="entry name" value="P-loop containing nucleotide triphosphate hydrolases"/>
    <property type="match status" value="4"/>
</dbReference>
<feature type="region of interest" description="Disordered" evidence="15">
    <location>
        <begin position="547"/>
        <end position="570"/>
    </location>
</feature>
<keyword evidence="10 13" id="KW-0413">Isomerase</keyword>
<keyword evidence="8 13" id="KW-0238">DNA-binding</keyword>
<comment type="catalytic activity">
    <reaction evidence="12 13">
        <text>ATP + H2O = ADP + phosphate + H(+)</text>
        <dbReference type="Rhea" id="RHEA:13065"/>
        <dbReference type="ChEBI" id="CHEBI:15377"/>
        <dbReference type="ChEBI" id="CHEBI:15378"/>
        <dbReference type="ChEBI" id="CHEBI:30616"/>
        <dbReference type="ChEBI" id="CHEBI:43474"/>
        <dbReference type="ChEBI" id="CHEBI:456216"/>
        <dbReference type="EC" id="5.6.2.4"/>
    </reaction>
</comment>
<evidence type="ECO:0000256" key="15">
    <source>
        <dbReference type="SAM" id="MobiDB-lite"/>
    </source>
</evidence>
<dbReference type="Gene3D" id="1.10.274.50">
    <property type="match status" value="1"/>
</dbReference>
<sequence>MEPVIPKPAGSYWSDDQWNAIALSGGNILVAAAAGSGKTAVLVERIIRKITNPDQPVDIERLMVATFTKAAATEMRHRIREALEGLLEQGEPNEQLERQLAMLGRASITTLHSFCMEVIQRYYTMIPLDPGFRIASEHEAQLLRQETLEELFEEKYGAEDGQAFFSLVEWFSGERSDEGAFRLVQRLYDFSRSHPWPDFWLRSMAASFADATVDSLENSLWIRSITQDTLLSLEGIINLLSQGKALALSPSGPAPYAVSLEEDLNVMLGLKEAVLNGSWRELHPVFQAAAFGKLKPVKKDQTDPAVQERVKALREEAKKSLNELRLQLFGRPAEDFVAELHDAAPLMSRLAEFVIEFGERYADAKKERGWLDFSDLEHYCLRILLHPDATPLRILPSDAALEYQAQYEEVLLDEYQDTNTVQETIVQLISRPDKGNRFMVGDVKQSIYRFRLAEPGLFLEKYREYGDDFSGSGLRIDLARNFRSRREVVGAVNMLFRQIMNRTVAEIDYDERAELIYGDLFPSSEKGLPQYEPELLLIDRSGGDPGLEADQAAGADNAEGEAEKDSEAEETADLEAVRLEARAIAARIRGLLGEGGAPLMVYDKSLKGSRPAALGDIVILLRSTSGWAPILIQELQMEGIPAAGEVNQGYFQASEVEITLSLLQIIDNPRQDIPLASVLRSPIVGLDEEELSRIRLACSGSGFYEALLAWMEEAEQTEQEPSELYVRLERFLALLEGWRRMAREGELSRLIWTVYRQTSYLDWVGGLTGGPQRQANLEALYSRAKQFEQTSGTPGLYSFLRFIDKLKETGGDFGAPSIGGADQDTVRIMTIHKSKGLEFPVVFVAGLSKMFNRQDLNAPFLMHKELGFGPKYVDPDTRVSYPTLPNLAIRRRSQMELIAEEMRILYVALTRPKDKLILVSAVKDLGKSAVNWGQSLSGTEELLPDYLLARGRSYLDWIGPALIRHPSAGALRELAGLSAEGHHLLPYREDSPDWQFMLVPSREMAYAAAAGRESALVPALRGEEALRELLAAAGLTGDSDFAGSLDIAETTDFEGITDFEGTTDSAETADTAETEGLAGNPDLKGTRGSEGFRDLEEMNEARPTGGAGPEAIRSALFGEVARRLEWSYPYEWSSRVAAKTTVTELKSRLVSEESPAADGLELQAERAGELQRTWPGTLSSLGQERASGQEDGDRGSKLRLRRPKFMEQRRMSGTERGTAYHTVMQHLPLQEAGRDALELVEETFRKLEASQILLPEQLRELEPYKIAGFLDSELGSRLLHAEWVKKELPFTYAMPAEEAYPHFTPALSGDQSDAGTNLTLQESGKQGSREEQWVKAEGSEAGRFEQLKETEQAARTREMGESEQTEHAGYVRESEKAEQAEQVTEVEQRVGREQPEQLGEQLPASPGLGAATEEAEPAEEQSAKLGLQGESVIVQGIIDCLFKVNGQLIMLDYKSDYVPDYAREQQLEMLKERYRIQLELYSRAVEQITGEEVAEKWLYFFDSGDAVRLG</sequence>
<evidence type="ECO:0000256" key="5">
    <source>
        <dbReference type="ARBA" id="ARBA00022806"/>
    </source>
</evidence>
<comment type="cofactor">
    <cofactor evidence="13">
        <name>Mg(2+)</name>
        <dbReference type="ChEBI" id="CHEBI:18420"/>
    </cofactor>
</comment>
<dbReference type="Pfam" id="PF13361">
    <property type="entry name" value="UvrD_C"/>
    <property type="match status" value="1"/>
</dbReference>
<feature type="compositionally biased region" description="Polar residues" evidence="15">
    <location>
        <begin position="1309"/>
        <end position="1326"/>
    </location>
</feature>
<dbReference type="InterPro" id="IPR011335">
    <property type="entry name" value="Restrct_endonuc-II-like"/>
</dbReference>
<keyword evidence="5 13" id="KW-0347">Helicase</keyword>
<evidence type="ECO:0000259" key="16">
    <source>
        <dbReference type="PROSITE" id="PS51198"/>
    </source>
</evidence>
<dbReference type="InterPro" id="IPR011604">
    <property type="entry name" value="PDDEXK-like_dom_sf"/>
</dbReference>
<feature type="region of interest" description="Disordered" evidence="15">
    <location>
        <begin position="1060"/>
        <end position="1089"/>
    </location>
</feature>
<dbReference type="Pfam" id="PF00580">
    <property type="entry name" value="UvrD-helicase"/>
    <property type="match status" value="1"/>
</dbReference>
<feature type="compositionally biased region" description="Basic and acidic residues" evidence="15">
    <location>
        <begin position="1386"/>
        <end position="1395"/>
    </location>
</feature>
<evidence type="ECO:0000259" key="17">
    <source>
        <dbReference type="PROSITE" id="PS51217"/>
    </source>
</evidence>
<evidence type="ECO:0000256" key="14">
    <source>
        <dbReference type="PROSITE-ProRule" id="PRU00560"/>
    </source>
</evidence>
<feature type="compositionally biased region" description="Acidic residues" evidence="15">
    <location>
        <begin position="558"/>
        <end position="570"/>
    </location>
</feature>
<dbReference type="InterPro" id="IPR038726">
    <property type="entry name" value="PDDEXK_AddAB-type"/>
</dbReference>
<dbReference type="Proteomes" id="UP000609323">
    <property type="component" value="Unassembled WGS sequence"/>
</dbReference>
<gene>
    <name evidence="13" type="primary">addA</name>
    <name evidence="18" type="ORF">GCM10010917_01360</name>
</gene>
<dbReference type="EC" id="3.1.-.-" evidence="13"/>
<comment type="similarity">
    <text evidence="13">Belongs to the helicase family. AddA subfamily.</text>
</comment>
<evidence type="ECO:0000313" key="18">
    <source>
        <dbReference type="EMBL" id="GGA20418.1"/>
    </source>
</evidence>
<dbReference type="EMBL" id="BMHF01000001">
    <property type="protein sequence ID" value="GGA20418.1"/>
    <property type="molecule type" value="Genomic_DNA"/>
</dbReference>
<keyword evidence="3 13" id="KW-0227">DNA damage</keyword>
<feature type="domain" description="UvrD-like helicase C-terminal" evidence="17">
    <location>
        <begin position="532"/>
        <end position="836"/>
    </location>
</feature>
<evidence type="ECO:0000256" key="10">
    <source>
        <dbReference type="ARBA" id="ARBA00023235"/>
    </source>
</evidence>
<dbReference type="InterPro" id="IPR014016">
    <property type="entry name" value="UvrD-like_ATP-bd"/>
</dbReference>
<keyword evidence="6 13" id="KW-0269">Exonuclease</keyword>
<feature type="region of interest" description="Disordered" evidence="15">
    <location>
        <begin position="1303"/>
        <end position="1423"/>
    </location>
</feature>
<dbReference type="InterPro" id="IPR014152">
    <property type="entry name" value="AddA"/>
</dbReference>
<reference evidence="19" key="1">
    <citation type="journal article" date="2019" name="Int. J. Syst. Evol. Microbiol.">
        <title>The Global Catalogue of Microorganisms (GCM) 10K type strain sequencing project: providing services to taxonomists for standard genome sequencing and annotation.</title>
        <authorList>
            <consortium name="The Broad Institute Genomics Platform"/>
            <consortium name="The Broad Institute Genome Sequencing Center for Infectious Disease"/>
            <person name="Wu L."/>
            <person name="Ma J."/>
        </authorList>
    </citation>
    <scope>NUCLEOTIDE SEQUENCE [LARGE SCALE GENOMIC DNA]</scope>
    <source>
        <strain evidence="19">CGMCC 1.15044</strain>
    </source>
</reference>
<evidence type="ECO:0000256" key="12">
    <source>
        <dbReference type="ARBA" id="ARBA00048988"/>
    </source>
</evidence>
<feature type="region of interest" description="Disordered" evidence="15">
    <location>
        <begin position="1172"/>
        <end position="1197"/>
    </location>
</feature>
<feature type="domain" description="UvrD-like helicase ATP-binding" evidence="16">
    <location>
        <begin position="11"/>
        <end position="485"/>
    </location>
</feature>
<feature type="binding site" evidence="14">
    <location>
        <begin position="32"/>
        <end position="39"/>
    </location>
    <ligand>
        <name>ATP</name>
        <dbReference type="ChEBI" id="CHEBI:30616"/>
    </ligand>
</feature>
<dbReference type="PANTHER" id="PTHR11070:SF48">
    <property type="entry name" value="ATP-DEPENDENT HELICASE_NUCLEASE SUBUNIT A"/>
    <property type="match status" value="1"/>
</dbReference>
<comment type="caution">
    <text evidence="18">The sequence shown here is derived from an EMBL/GenBank/DDBJ whole genome shotgun (WGS) entry which is preliminary data.</text>
</comment>
<dbReference type="Gene3D" id="3.90.320.10">
    <property type="match status" value="1"/>
</dbReference>
<dbReference type="InterPro" id="IPR000212">
    <property type="entry name" value="DNA_helicase_UvrD/REP"/>
</dbReference>
<comment type="subunit">
    <text evidence="13">Heterodimer of AddA and AddB/RexB.</text>
</comment>
<keyword evidence="19" id="KW-1185">Reference proteome</keyword>
<keyword evidence="9 13" id="KW-0234">DNA repair</keyword>
<keyword evidence="1 13" id="KW-0540">Nuclease</keyword>
<dbReference type="HAMAP" id="MF_01451">
    <property type="entry name" value="AddA"/>
    <property type="match status" value="1"/>
</dbReference>
<feature type="compositionally biased region" description="Low complexity" evidence="15">
    <location>
        <begin position="548"/>
        <end position="557"/>
    </location>
</feature>
<evidence type="ECO:0000256" key="7">
    <source>
        <dbReference type="ARBA" id="ARBA00022840"/>
    </source>
</evidence>
<name>A0ABQ1FMW2_9BACL</name>
<keyword evidence="2 13" id="KW-0547">Nucleotide-binding</keyword>
<dbReference type="PROSITE" id="PS51217">
    <property type="entry name" value="UVRD_HELICASE_CTER"/>
    <property type="match status" value="1"/>
</dbReference>
<evidence type="ECO:0000256" key="8">
    <source>
        <dbReference type="ARBA" id="ARBA00023125"/>
    </source>
</evidence>
<evidence type="ECO:0000256" key="4">
    <source>
        <dbReference type="ARBA" id="ARBA00022801"/>
    </source>
</evidence>
<keyword evidence="7 13" id="KW-0067">ATP-binding</keyword>
<proteinExistence type="inferred from homology"/>
<organism evidence="18 19">
    <name type="scientific">Paenibacillus physcomitrellae</name>
    <dbReference type="NCBI Taxonomy" id="1619311"/>
    <lineage>
        <taxon>Bacteria</taxon>
        <taxon>Bacillati</taxon>
        <taxon>Bacillota</taxon>
        <taxon>Bacilli</taxon>
        <taxon>Bacillales</taxon>
        <taxon>Paenibacillaceae</taxon>
        <taxon>Paenibacillus</taxon>
    </lineage>
</organism>
<feature type="compositionally biased region" description="Basic and acidic residues" evidence="15">
    <location>
        <begin position="1187"/>
        <end position="1196"/>
    </location>
</feature>
<dbReference type="PANTHER" id="PTHR11070">
    <property type="entry name" value="UVRD / RECB / PCRA DNA HELICASE FAMILY MEMBER"/>
    <property type="match status" value="1"/>
</dbReference>
<evidence type="ECO:0000256" key="9">
    <source>
        <dbReference type="ARBA" id="ARBA00023204"/>
    </source>
</evidence>
<comment type="function">
    <text evidence="13">The heterodimer acts as both an ATP-dependent DNA helicase and an ATP-dependent, dual-direction single-stranded exonuclease. Recognizes the chi site generating a DNA molecule suitable for the initiation of homologous recombination. The AddA nuclease domain is required for chi fragment generation; this subunit has the helicase and 3' -&gt; 5' nuclease activities.</text>
</comment>
<evidence type="ECO:0000256" key="13">
    <source>
        <dbReference type="HAMAP-Rule" id="MF_01451"/>
    </source>
</evidence>
<dbReference type="NCBIfam" id="TIGR02785">
    <property type="entry name" value="addA_Gpos"/>
    <property type="match status" value="1"/>
</dbReference>
<feature type="compositionally biased region" description="Low complexity" evidence="15">
    <location>
        <begin position="1060"/>
        <end position="1079"/>
    </location>
</feature>
<dbReference type="InterPro" id="IPR027417">
    <property type="entry name" value="P-loop_NTPase"/>
</dbReference>
<feature type="compositionally biased region" description="Basic and acidic residues" evidence="15">
    <location>
        <begin position="1327"/>
        <end position="1379"/>
    </location>
</feature>
<dbReference type="RefSeq" id="WP_094093629.1">
    <property type="nucleotide sequence ID" value="NZ_BMHF01000001.1"/>
</dbReference>
<dbReference type="InterPro" id="IPR014017">
    <property type="entry name" value="DNA_helicase_UvrD-like_C"/>
</dbReference>
<evidence type="ECO:0000256" key="2">
    <source>
        <dbReference type="ARBA" id="ARBA00022741"/>
    </source>
</evidence>
<keyword evidence="4 13" id="KW-0378">Hydrolase</keyword>
<dbReference type="SUPFAM" id="SSF52980">
    <property type="entry name" value="Restriction endonuclease-like"/>
    <property type="match status" value="2"/>
</dbReference>
<protein>
    <recommendedName>
        <fullName evidence="13">ATP-dependent helicase/nuclease subunit A</fullName>
        <ecNumber evidence="13">3.1.-.-</ecNumber>
        <ecNumber evidence="13">5.6.2.4</ecNumber>
    </recommendedName>
    <alternativeName>
        <fullName evidence="13">ATP-dependent helicase/nuclease AddA</fullName>
    </alternativeName>
    <alternativeName>
        <fullName evidence="13">DNA 3'-5' helicase AddA</fullName>
    </alternativeName>
</protein>
<dbReference type="Pfam" id="PF12705">
    <property type="entry name" value="PDDEXK_1"/>
    <property type="match status" value="1"/>
</dbReference>
<accession>A0ABQ1FMW2</accession>